<name>A0ABS6HBM2_9PROT</name>
<comment type="similarity">
    <text evidence="5">Belongs to the globin family.</text>
</comment>
<dbReference type="PROSITE" id="PS01033">
    <property type="entry name" value="GLOBIN"/>
    <property type="match status" value="1"/>
</dbReference>
<reference evidence="7 8" key="1">
    <citation type="submission" date="2021-01" db="EMBL/GenBank/DDBJ databases">
        <title>Roseomonas sp. nov, a bacterium isolated from an oil production mixture in Yumen Oilfield.</title>
        <authorList>
            <person name="Wu D."/>
        </authorList>
    </citation>
    <scope>NUCLEOTIDE SEQUENCE [LARGE SCALE GENOMIC DNA]</scope>
    <source>
        <strain evidence="7 8">ROY-5-3</strain>
    </source>
</reference>
<dbReference type="PANTHER" id="PTHR43396:SF3">
    <property type="entry name" value="FLAVOHEMOPROTEIN"/>
    <property type="match status" value="1"/>
</dbReference>
<evidence type="ECO:0000256" key="2">
    <source>
        <dbReference type="ARBA" id="ARBA00022621"/>
    </source>
</evidence>
<evidence type="ECO:0000256" key="3">
    <source>
        <dbReference type="ARBA" id="ARBA00022723"/>
    </source>
</evidence>
<keyword evidence="5" id="KW-0813">Transport</keyword>
<organism evidence="7 8">
    <name type="scientific">Falsiroseomonas oleicola</name>
    <dbReference type="NCBI Taxonomy" id="2801474"/>
    <lineage>
        <taxon>Bacteria</taxon>
        <taxon>Pseudomonadati</taxon>
        <taxon>Pseudomonadota</taxon>
        <taxon>Alphaproteobacteria</taxon>
        <taxon>Acetobacterales</taxon>
        <taxon>Roseomonadaceae</taxon>
        <taxon>Falsiroseomonas</taxon>
    </lineage>
</organism>
<dbReference type="Pfam" id="PF00042">
    <property type="entry name" value="Globin"/>
    <property type="match status" value="1"/>
</dbReference>
<gene>
    <name evidence="7" type="ORF">JJQ90_19000</name>
</gene>
<accession>A0ABS6HBM2</accession>
<proteinExistence type="inferred from homology"/>
<dbReference type="EMBL" id="JAERQM010000006">
    <property type="protein sequence ID" value="MBU8545819.1"/>
    <property type="molecule type" value="Genomic_DNA"/>
</dbReference>
<keyword evidence="4" id="KW-0408">Iron</keyword>
<dbReference type="CDD" id="cd12131">
    <property type="entry name" value="HGbI-like"/>
    <property type="match status" value="1"/>
</dbReference>
<keyword evidence="1 5" id="KW-0349">Heme</keyword>
<comment type="caution">
    <text evidence="7">The sequence shown here is derived from an EMBL/GenBank/DDBJ whole genome shotgun (WGS) entry which is preliminary data.</text>
</comment>
<sequence length="146" mass="15748">MNQTQITQIESSFPLVAPIAEPAAAIFYRRLFERDPALRPLFRDTDMAVQGRKLMQAIGFVVAHLRVPDRLLPAVSALGARHAGYGVQPAHYDTVGAALLDTLEEGLGEAFTPEVREAWAAAYGLLAQVMITAANDEDGVMAQSVA</sequence>
<dbReference type="PANTHER" id="PTHR43396">
    <property type="entry name" value="FLAVOHEMOPROTEIN"/>
    <property type="match status" value="1"/>
</dbReference>
<evidence type="ECO:0000256" key="5">
    <source>
        <dbReference type="RuleBase" id="RU000356"/>
    </source>
</evidence>
<evidence type="ECO:0000256" key="1">
    <source>
        <dbReference type="ARBA" id="ARBA00022617"/>
    </source>
</evidence>
<keyword evidence="2 5" id="KW-0561">Oxygen transport</keyword>
<keyword evidence="8" id="KW-1185">Reference proteome</keyword>
<protein>
    <recommendedName>
        <fullName evidence="6">Globin domain-containing protein</fullName>
    </recommendedName>
</protein>
<evidence type="ECO:0000256" key="4">
    <source>
        <dbReference type="ARBA" id="ARBA00023004"/>
    </source>
</evidence>
<dbReference type="RefSeq" id="WP_216877844.1">
    <property type="nucleotide sequence ID" value="NZ_JAERQM010000006.1"/>
</dbReference>
<feature type="domain" description="Globin" evidence="6">
    <location>
        <begin position="1"/>
        <end position="135"/>
    </location>
</feature>
<evidence type="ECO:0000259" key="6">
    <source>
        <dbReference type="PROSITE" id="PS01033"/>
    </source>
</evidence>
<keyword evidence="3" id="KW-0479">Metal-binding</keyword>
<dbReference type="InterPro" id="IPR000971">
    <property type="entry name" value="Globin"/>
</dbReference>
<evidence type="ECO:0000313" key="7">
    <source>
        <dbReference type="EMBL" id="MBU8545819.1"/>
    </source>
</evidence>
<evidence type="ECO:0000313" key="8">
    <source>
        <dbReference type="Proteomes" id="UP000689967"/>
    </source>
</evidence>
<dbReference type="Proteomes" id="UP000689967">
    <property type="component" value="Unassembled WGS sequence"/>
</dbReference>